<comment type="caution">
    <text evidence="2">The sequence shown here is derived from an EMBL/GenBank/DDBJ whole genome shotgun (WGS) entry which is preliminary data.</text>
</comment>
<gene>
    <name evidence="2" type="ORF">QQS21_010383</name>
</gene>
<dbReference type="AlphaFoldDB" id="A0AAJ0FPF8"/>
<protein>
    <recommendedName>
        <fullName evidence="4">BZIP domain-containing protein</fullName>
    </recommendedName>
</protein>
<feature type="region of interest" description="Disordered" evidence="1">
    <location>
        <begin position="248"/>
        <end position="283"/>
    </location>
</feature>
<feature type="region of interest" description="Disordered" evidence="1">
    <location>
        <begin position="92"/>
        <end position="119"/>
    </location>
</feature>
<feature type="region of interest" description="Disordered" evidence="1">
    <location>
        <begin position="1"/>
        <end position="24"/>
    </location>
</feature>
<evidence type="ECO:0000313" key="2">
    <source>
        <dbReference type="EMBL" id="KAK2591941.1"/>
    </source>
</evidence>
<evidence type="ECO:0008006" key="4">
    <source>
        <dbReference type="Google" id="ProtNLM"/>
    </source>
</evidence>
<dbReference type="CDD" id="cd14688">
    <property type="entry name" value="bZIP_YAP"/>
    <property type="match status" value="1"/>
</dbReference>
<feature type="compositionally biased region" description="Low complexity" evidence="1">
    <location>
        <begin position="97"/>
        <end position="113"/>
    </location>
</feature>
<proteinExistence type="predicted"/>
<reference evidence="2" key="1">
    <citation type="submission" date="2023-06" db="EMBL/GenBank/DDBJ databases">
        <title>Conoideocrella luteorostrata (Hypocreales: Clavicipitaceae), a potential biocontrol fungus for elongate hemlock scale in United States Christmas tree production areas.</title>
        <authorList>
            <person name="Barrett H."/>
            <person name="Lovett B."/>
            <person name="Macias A.M."/>
            <person name="Stajich J.E."/>
            <person name="Kasson M.T."/>
        </authorList>
    </citation>
    <scope>NUCLEOTIDE SEQUENCE</scope>
    <source>
        <strain evidence="2">ARSEF 14590</strain>
    </source>
</reference>
<accession>A0AAJ0FPF8</accession>
<sequence>MSFAFSPPDSELANMTKPKRSRASLTALQLEHKRAHDREAQRANRRRVKDRILRLERELEEKRGHIGSSRVYQELLRRNRILEEEVAKLKNSLGAASTNGSSPGSVSESSGFGDYHNPTEALPYPSPNVYSYPMSAAEFPDLTGCLPHNMSAVYNSEDKPSARVTSILPDNSSPTSYKTPLGYSVGRHSAGEQYNSINYVTSTSGPRTAIVKSGPVHHNGMPVEGGTWNLGQLQHHASNNGSSCCGPHLFTPQNTQTQAQPGWGSSNHKGSSCQQPRHRHPDETHLLGPPFETQTFYAELSWDQLA</sequence>
<keyword evidence="3" id="KW-1185">Reference proteome</keyword>
<evidence type="ECO:0000256" key="1">
    <source>
        <dbReference type="SAM" id="MobiDB-lite"/>
    </source>
</evidence>
<feature type="compositionally biased region" description="Polar residues" evidence="1">
    <location>
        <begin position="251"/>
        <end position="275"/>
    </location>
</feature>
<dbReference type="Proteomes" id="UP001251528">
    <property type="component" value="Unassembled WGS sequence"/>
</dbReference>
<dbReference type="EMBL" id="JASWJB010000299">
    <property type="protein sequence ID" value="KAK2591941.1"/>
    <property type="molecule type" value="Genomic_DNA"/>
</dbReference>
<evidence type="ECO:0000313" key="3">
    <source>
        <dbReference type="Proteomes" id="UP001251528"/>
    </source>
</evidence>
<name>A0AAJ0FPF8_9HYPO</name>
<organism evidence="2 3">
    <name type="scientific">Conoideocrella luteorostrata</name>
    <dbReference type="NCBI Taxonomy" id="1105319"/>
    <lineage>
        <taxon>Eukaryota</taxon>
        <taxon>Fungi</taxon>
        <taxon>Dikarya</taxon>
        <taxon>Ascomycota</taxon>
        <taxon>Pezizomycotina</taxon>
        <taxon>Sordariomycetes</taxon>
        <taxon>Hypocreomycetidae</taxon>
        <taxon>Hypocreales</taxon>
        <taxon>Clavicipitaceae</taxon>
        <taxon>Conoideocrella</taxon>
    </lineage>
</organism>